<organism evidence="1">
    <name type="scientific">Arundo donax</name>
    <name type="common">Giant reed</name>
    <name type="synonym">Donax arundinaceus</name>
    <dbReference type="NCBI Taxonomy" id="35708"/>
    <lineage>
        <taxon>Eukaryota</taxon>
        <taxon>Viridiplantae</taxon>
        <taxon>Streptophyta</taxon>
        <taxon>Embryophyta</taxon>
        <taxon>Tracheophyta</taxon>
        <taxon>Spermatophyta</taxon>
        <taxon>Magnoliopsida</taxon>
        <taxon>Liliopsida</taxon>
        <taxon>Poales</taxon>
        <taxon>Poaceae</taxon>
        <taxon>PACMAD clade</taxon>
        <taxon>Arundinoideae</taxon>
        <taxon>Arundineae</taxon>
        <taxon>Arundo</taxon>
    </lineage>
</organism>
<accession>A0A0A9BFX9</accession>
<evidence type="ECO:0000313" key="1">
    <source>
        <dbReference type="EMBL" id="JAD58197.1"/>
    </source>
</evidence>
<dbReference type="AlphaFoldDB" id="A0A0A9BFX9"/>
<proteinExistence type="predicted"/>
<reference evidence="1" key="1">
    <citation type="submission" date="2014-09" db="EMBL/GenBank/DDBJ databases">
        <authorList>
            <person name="Magalhaes I.L.F."/>
            <person name="Oliveira U."/>
            <person name="Santos F.R."/>
            <person name="Vidigal T.H.D.A."/>
            <person name="Brescovit A.D."/>
            <person name="Santos A.J."/>
        </authorList>
    </citation>
    <scope>NUCLEOTIDE SEQUENCE</scope>
    <source>
        <tissue evidence="1">Shoot tissue taken approximately 20 cm above the soil surface</tissue>
    </source>
</reference>
<name>A0A0A9BFX9_ARUDO</name>
<reference evidence="1" key="2">
    <citation type="journal article" date="2015" name="Data Brief">
        <title>Shoot transcriptome of the giant reed, Arundo donax.</title>
        <authorList>
            <person name="Barrero R.A."/>
            <person name="Guerrero F.D."/>
            <person name="Moolhuijzen P."/>
            <person name="Goolsby J.A."/>
            <person name="Tidwell J."/>
            <person name="Bellgard S.E."/>
            <person name="Bellgard M.I."/>
        </authorList>
    </citation>
    <scope>NUCLEOTIDE SEQUENCE</scope>
    <source>
        <tissue evidence="1">Shoot tissue taken approximately 20 cm above the soil surface</tissue>
    </source>
</reference>
<dbReference type="EMBL" id="GBRH01239698">
    <property type="protein sequence ID" value="JAD58197.1"/>
    <property type="molecule type" value="Transcribed_RNA"/>
</dbReference>
<protein>
    <submittedName>
        <fullName evidence="1">Uncharacterized protein</fullName>
    </submittedName>
</protein>
<sequence length="35" mass="4032">MQAILRAAILDSGNRLCIEMLEKMDRLHFEALEVT</sequence>